<evidence type="ECO:0000256" key="4">
    <source>
        <dbReference type="ARBA" id="ARBA00013208"/>
    </source>
</evidence>
<accession>A0A3G9JPB8</accession>
<dbReference type="FunCoup" id="A0A3G9JPB8">
    <property type="interactions" value="361"/>
</dbReference>
<feature type="active site" evidence="6">
    <location>
        <position position="42"/>
    </location>
</feature>
<dbReference type="AlphaFoldDB" id="A0A3G9JPB8"/>
<dbReference type="GO" id="GO:0006465">
    <property type="term" value="P:signal peptide processing"/>
    <property type="evidence" value="ECO:0007669"/>
    <property type="project" value="InterPro"/>
</dbReference>
<evidence type="ECO:0000256" key="6">
    <source>
        <dbReference type="PIRSR" id="PIRSR600223-1"/>
    </source>
</evidence>
<gene>
    <name evidence="9" type="primary">sipS</name>
    <name evidence="9" type="ORF">SG0102_10220</name>
</gene>
<dbReference type="Pfam" id="PF10502">
    <property type="entry name" value="Peptidase_S26"/>
    <property type="match status" value="1"/>
</dbReference>
<keyword evidence="10" id="KW-1185">Reference proteome</keyword>
<feature type="active site" evidence="6">
    <location>
        <position position="82"/>
    </location>
</feature>
<dbReference type="SUPFAM" id="SSF51306">
    <property type="entry name" value="LexA/Signal peptidase"/>
    <property type="match status" value="1"/>
</dbReference>
<dbReference type="CDD" id="cd06530">
    <property type="entry name" value="S26_SPase_I"/>
    <property type="match status" value="1"/>
</dbReference>
<feature type="domain" description="Peptidase S26" evidence="8">
    <location>
        <begin position="18"/>
        <end position="173"/>
    </location>
</feature>
<dbReference type="InterPro" id="IPR019533">
    <property type="entry name" value="Peptidase_S26"/>
</dbReference>
<comment type="catalytic activity">
    <reaction evidence="1 7">
        <text>Cleavage of hydrophobic, N-terminal signal or leader sequences from secreted and periplasmic proteins.</text>
        <dbReference type="EC" id="3.4.21.89"/>
    </reaction>
</comment>
<dbReference type="InterPro" id="IPR019758">
    <property type="entry name" value="Pept_S26A_signal_pept_1_CS"/>
</dbReference>
<reference evidence="9 10" key="1">
    <citation type="submission" date="2018-11" db="EMBL/GenBank/DDBJ databases">
        <title>Novel Erysipelotrichaceae bacterium isolated from small intestine of a swine.</title>
        <authorList>
            <person name="Kim J.S."/>
            <person name="Choe H."/>
            <person name="Lee Y.R."/>
            <person name="Kim K.M."/>
            <person name="Park D.S."/>
        </authorList>
    </citation>
    <scope>NUCLEOTIDE SEQUENCE [LARGE SCALE GENOMIC DNA]</scope>
    <source>
        <strain evidence="9 10">SG0102</strain>
    </source>
</reference>
<dbReference type="Proteomes" id="UP000268059">
    <property type="component" value="Chromosome"/>
</dbReference>
<dbReference type="EC" id="3.4.21.89" evidence="4 7"/>
<keyword evidence="5 7" id="KW-0378">Hydrolase</keyword>
<evidence type="ECO:0000256" key="3">
    <source>
        <dbReference type="ARBA" id="ARBA00009370"/>
    </source>
</evidence>
<dbReference type="GO" id="GO:0009003">
    <property type="term" value="F:signal peptidase activity"/>
    <property type="evidence" value="ECO:0007669"/>
    <property type="project" value="UniProtKB-EC"/>
</dbReference>
<keyword evidence="7" id="KW-0472">Membrane</keyword>
<protein>
    <recommendedName>
        <fullName evidence="4 7">Signal peptidase I</fullName>
        <ecNumber evidence="4 7">3.4.21.89</ecNumber>
    </recommendedName>
</protein>
<dbReference type="InterPro" id="IPR036286">
    <property type="entry name" value="LexA/Signal_pep-like_sf"/>
</dbReference>
<sequence>MDTEKALKAAKRKKRILILAPLLLFGFSLYVLILPVVVSGESMMNTLHDGDFAFVSKTGLRHVHRFDIVVINSKKLNEKIVKRVIGLPGETIEYKDDKLYVNGTYTKEDFLDPSWMTYQKTRLKDKLYTHNFKVTLGENQYFCMGDNRLNSVDSRELGPFERKDIIGKGGFILFPITHIKSMNQ</sequence>
<dbReference type="InterPro" id="IPR019757">
    <property type="entry name" value="Pept_S26A_signal_pept_1_Lys-AS"/>
</dbReference>
<dbReference type="InParanoid" id="A0A3G9JPB8"/>
<keyword evidence="7" id="KW-1133">Transmembrane helix</keyword>
<dbReference type="GO" id="GO:0004252">
    <property type="term" value="F:serine-type endopeptidase activity"/>
    <property type="evidence" value="ECO:0007669"/>
    <property type="project" value="InterPro"/>
</dbReference>
<dbReference type="NCBIfam" id="TIGR02227">
    <property type="entry name" value="sigpep_I_bact"/>
    <property type="match status" value="1"/>
</dbReference>
<proteinExistence type="inferred from homology"/>
<dbReference type="PRINTS" id="PR00727">
    <property type="entry name" value="LEADERPTASE"/>
</dbReference>
<evidence type="ECO:0000313" key="10">
    <source>
        <dbReference type="Proteomes" id="UP000268059"/>
    </source>
</evidence>
<dbReference type="InterPro" id="IPR000223">
    <property type="entry name" value="Pept_S26A_signal_pept_1"/>
</dbReference>
<evidence type="ECO:0000256" key="1">
    <source>
        <dbReference type="ARBA" id="ARBA00000677"/>
    </source>
</evidence>
<dbReference type="EMBL" id="AP019309">
    <property type="protein sequence ID" value="BBH26088.1"/>
    <property type="molecule type" value="Genomic_DNA"/>
</dbReference>
<name>A0A3G9JPB8_9FIRM</name>
<evidence type="ECO:0000256" key="7">
    <source>
        <dbReference type="RuleBase" id="RU362042"/>
    </source>
</evidence>
<keyword evidence="7" id="KW-0812">Transmembrane</keyword>
<dbReference type="KEGG" id="ebm:SG0102_10220"/>
<evidence type="ECO:0000313" key="9">
    <source>
        <dbReference type="EMBL" id="BBH26088.1"/>
    </source>
</evidence>
<comment type="similarity">
    <text evidence="3 7">Belongs to the peptidase S26 family.</text>
</comment>
<feature type="transmembrane region" description="Helical" evidence="7">
    <location>
        <begin position="16"/>
        <end position="38"/>
    </location>
</feature>
<keyword evidence="7" id="KW-0645">Protease</keyword>
<dbReference type="PROSITE" id="PS00761">
    <property type="entry name" value="SPASE_I_3"/>
    <property type="match status" value="1"/>
</dbReference>
<organism evidence="9 10">
    <name type="scientific">Intestinibaculum porci</name>
    <dbReference type="NCBI Taxonomy" id="2487118"/>
    <lineage>
        <taxon>Bacteria</taxon>
        <taxon>Bacillati</taxon>
        <taxon>Bacillota</taxon>
        <taxon>Erysipelotrichia</taxon>
        <taxon>Erysipelotrichales</taxon>
        <taxon>Erysipelotrichaceae</taxon>
        <taxon>Intestinibaculum</taxon>
    </lineage>
</organism>
<dbReference type="PROSITE" id="PS00760">
    <property type="entry name" value="SPASE_I_2"/>
    <property type="match status" value="1"/>
</dbReference>
<evidence type="ECO:0000259" key="8">
    <source>
        <dbReference type="Pfam" id="PF10502"/>
    </source>
</evidence>
<dbReference type="GO" id="GO:0005886">
    <property type="term" value="C:plasma membrane"/>
    <property type="evidence" value="ECO:0007669"/>
    <property type="project" value="UniProtKB-SubCell"/>
</dbReference>
<dbReference type="PANTHER" id="PTHR43390">
    <property type="entry name" value="SIGNAL PEPTIDASE I"/>
    <property type="match status" value="1"/>
</dbReference>
<evidence type="ECO:0000256" key="2">
    <source>
        <dbReference type="ARBA" id="ARBA00004401"/>
    </source>
</evidence>
<dbReference type="OrthoDB" id="9802919at2"/>
<dbReference type="Gene3D" id="2.10.109.10">
    <property type="entry name" value="Umud Fragment, subunit A"/>
    <property type="match status" value="1"/>
</dbReference>
<dbReference type="PANTHER" id="PTHR43390:SF1">
    <property type="entry name" value="CHLOROPLAST PROCESSING PEPTIDASE"/>
    <property type="match status" value="1"/>
</dbReference>
<dbReference type="RefSeq" id="WP_125118995.1">
    <property type="nucleotide sequence ID" value="NZ_AP019309.1"/>
</dbReference>
<evidence type="ECO:0000256" key="5">
    <source>
        <dbReference type="ARBA" id="ARBA00022801"/>
    </source>
</evidence>
<comment type="subcellular location">
    <subcellularLocation>
        <location evidence="2">Cell membrane</location>
        <topology evidence="2">Single-pass type II membrane protein</topology>
    </subcellularLocation>
    <subcellularLocation>
        <location evidence="7">Membrane</location>
        <topology evidence="7">Single-pass type II membrane protein</topology>
    </subcellularLocation>
</comment>